<comment type="caution">
    <text evidence="2">The sequence shown here is derived from an EMBL/GenBank/DDBJ whole genome shotgun (WGS) entry which is preliminary data.</text>
</comment>
<reference evidence="3" key="1">
    <citation type="journal article" date="2012" name="Science">
        <title>The Paleozoic origin of enzymatic lignin decomposition reconstructed from 31 fungal genomes.</title>
        <authorList>
            <person name="Floudas D."/>
            <person name="Binder M."/>
            <person name="Riley R."/>
            <person name="Barry K."/>
            <person name="Blanchette R.A."/>
            <person name="Henrissat B."/>
            <person name="Martinez A.T."/>
            <person name="Otillar R."/>
            <person name="Spatafora J.W."/>
            <person name="Yadav J.S."/>
            <person name="Aerts A."/>
            <person name="Benoit I."/>
            <person name="Boyd A."/>
            <person name="Carlson A."/>
            <person name="Copeland A."/>
            <person name="Coutinho P.M."/>
            <person name="de Vries R.P."/>
            <person name="Ferreira P."/>
            <person name="Findley K."/>
            <person name="Foster B."/>
            <person name="Gaskell J."/>
            <person name="Glotzer D."/>
            <person name="Gorecki P."/>
            <person name="Heitman J."/>
            <person name="Hesse C."/>
            <person name="Hori C."/>
            <person name="Igarashi K."/>
            <person name="Jurgens J.A."/>
            <person name="Kallen N."/>
            <person name="Kersten P."/>
            <person name="Kohler A."/>
            <person name="Kuees U."/>
            <person name="Kumar T.K.A."/>
            <person name="Kuo A."/>
            <person name="LaButti K."/>
            <person name="Larrondo L.F."/>
            <person name="Lindquist E."/>
            <person name="Ling A."/>
            <person name="Lombard V."/>
            <person name="Lucas S."/>
            <person name="Lundell T."/>
            <person name="Martin R."/>
            <person name="McLaughlin D.J."/>
            <person name="Morgenstern I."/>
            <person name="Morin E."/>
            <person name="Murat C."/>
            <person name="Nagy L.G."/>
            <person name="Nolan M."/>
            <person name="Ohm R.A."/>
            <person name="Patyshakuliyeva A."/>
            <person name="Rokas A."/>
            <person name="Ruiz-Duenas F.J."/>
            <person name="Sabat G."/>
            <person name="Salamov A."/>
            <person name="Samejima M."/>
            <person name="Schmutz J."/>
            <person name="Slot J.C."/>
            <person name="St John F."/>
            <person name="Stenlid J."/>
            <person name="Sun H."/>
            <person name="Sun S."/>
            <person name="Syed K."/>
            <person name="Tsang A."/>
            <person name="Wiebenga A."/>
            <person name="Young D."/>
            <person name="Pisabarro A."/>
            <person name="Eastwood D.C."/>
            <person name="Martin F."/>
            <person name="Cullen D."/>
            <person name="Grigoriev I.V."/>
            <person name="Hibbett D.S."/>
        </authorList>
    </citation>
    <scope>NUCLEOTIDE SEQUENCE [LARGE SCALE GENOMIC DNA]</scope>
    <source>
        <strain evidence="3">RWD-64-598 SS2</strain>
    </source>
</reference>
<dbReference type="OMA" id="EDDYMEV"/>
<feature type="compositionally biased region" description="Basic residues" evidence="1">
    <location>
        <begin position="73"/>
        <end position="83"/>
    </location>
</feature>
<feature type="compositionally biased region" description="Low complexity" evidence="1">
    <location>
        <begin position="137"/>
        <end position="152"/>
    </location>
</feature>
<name>A0A5M3MSD1_CONPW</name>
<gene>
    <name evidence="2" type="ORF">CONPUDRAFT_136631</name>
</gene>
<feature type="compositionally biased region" description="Pro residues" evidence="1">
    <location>
        <begin position="91"/>
        <end position="103"/>
    </location>
</feature>
<feature type="region of interest" description="Disordered" evidence="1">
    <location>
        <begin position="59"/>
        <end position="323"/>
    </location>
</feature>
<feature type="region of interest" description="Disordered" evidence="1">
    <location>
        <begin position="20"/>
        <end position="44"/>
    </location>
</feature>
<evidence type="ECO:0000256" key="1">
    <source>
        <dbReference type="SAM" id="MobiDB-lite"/>
    </source>
</evidence>
<feature type="compositionally biased region" description="Polar residues" evidence="1">
    <location>
        <begin position="186"/>
        <end position="196"/>
    </location>
</feature>
<dbReference type="Proteomes" id="UP000053558">
    <property type="component" value="Unassembled WGS sequence"/>
</dbReference>
<accession>A0A5M3MSD1</accession>
<feature type="compositionally biased region" description="Basic and acidic residues" evidence="1">
    <location>
        <begin position="314"/>
        <end position="323"/>
    </location>
</feature>
<dbReference type="AlphaFoldDB" id="A0A5M3MSD1"/>
<keyword evidence="3" id="KW-1185">Reference proteome</keyword>
<feature type="compositionally biased region" description="Polar residues" evidence="1">
    <location>
        <begin position="237"/>
        <end position="252"/>
    </location>
</feature>
<feature type="compositionally biased region" description="Basic and acidic residues" evidence="1">
    <location>
        <begin position="207"/>
        <end position="217"/>
    </location>
</feature>
<sequence>MHRPGPLQDLPLDQFASAKELAPQSAKKRSLPIHSPIYNPTKRRILSEEGFFAPKPLDLSLFNASTPQSPFRTPRKASPSKRHACWDQPSSPGPTVPPSPVTPSPSKRWSSRSPPPSSPFDASPETPKKSNQPPSPTTLRRSPRLRNTPNSPTFMLAQREPPQLSDRQSNHYPGFDMYCDPHVSIPATSVSATTQDDFGHSPIEGYAAKEESKENLAPRKKTKKPGSLVDSSRKRNMLSNIFNSGKCSSYKGTLQFGELPAPPPSPPVASPGVLQQSSVRQSSPRGKSPSLALTPDERKERRKQMSQEDDYMEVDQKENQVVV</sequence>
<feature type="compositionally biased region" description="Polar residues" evidence="1">
    <location>
        <begin position="62"/>
        <end position="71"/>
    </location>
</feature>
<feature type="compositionally biased region" description="Basic and acidic residues" evidence="1">
    <location>
        <begin position="295"/>
        <end position="306"/>
    </location>
</feature>
<dbReference type="OrthoDB" id="3211926at2759"/>
<evidence type="ECO:0000313" key="2">
    <source>
        <dbReference type="EMBL" id="EIW82068.1"/>
    </source>
</evidence>
<dbReference type="RefSeq" id="XP_007767869.1">
    <property type="nucleotide sequence ID" value="XM_007769679.1"/>
</dbReference>
<feature type="compositionally biased region" description="Pro residues" evidence="1">
    <location>
        <begin position="260"/>
        <end position="269"/>
    </location>
</feature>
<dbReference type="EMBL" id="JH711577">
    <property type="protein sequence ID" value="EIW82068.1"/>
    <property type="molecule type" value="Genomic_DNA"/>
</dbReference>
<protein>
    <submittedName>
        <fullName evidence="2">Uncharacterized protein</fullName>
    </submittedName>
</protein>
<feature type="compositionally biased region" description="Polar residues" evidence="1">
    <location>
        <begin position="273"/>
        <end position="285"/>
    </location>
</feature>
<proteinExistence type="predicted"/>
<dbReference type="KEGG" id="cput:CONPUDRAFT_136631"/>
<dbReference type="GeneID" id="19200929"/>
<evidence type="ECO:0000313" key="3">
    <source>
        <dbReference type="Proteomes" id="UP000053558"/>
    </source>
</evidence>
<organism evidence="2 3">
    <name type="scientific">Coniophora puteana (strain RWD-64-598)</name>
    <name type="common">Brown rot fungus</name>
    <dbReference type="NCBI Taxonomy" id="741705"/>
    <lineage>
        <taxon>Eukaryota</taxon>
        <taxon>Fungi</taxon>
        <taxon>Dikarya</taxon>
        <taxon>Basidiomycota</taxon>
        <taxon>Agaricomycotina</taxon>
        <taxon>Agaricomycetes</taxon>
        <taxon>Agaricomycetidae</taxon>
        <taxon>Boletales</taxon>
        <taxon>Coniophorineae</taxon>
        <taxon>Coniophoraceae</taxon>
        <taxon>Coniophora</taxon>
    </lineage>
</organism>